<accession>A0A2M4CC33</accession>
<name>A0A2M4CC33_9DIPT</name>
<reference evidence="1" key="1">
    <citation type="submission" date="2018-01" db="EMBL/GenBank/DDBJ databases">
        <title>An insight into the sialome of Amazonian anophelines.</title>
        <authorList>
            <person name="Ribeiro J.M."/>
            <person name="Scarpassa V."/>
            <person name="Calvo E."/>
        </authorList>
    </citation>
    <scope>NUCLEOTIDE SEQUENCE</scope>
    <source>
        <tissue evidence="1">Salivary glands</tissue>
    </source>
</reference>
<proteinExistence type="predicted"/>
<evidence type="ECO:0000313" key="1">
    <source>
        <dbReference type="EMBL" id="MBW62890.1"/>
    </source>
</evidence>
<protein>
    <submittedName>
        <fullName evidence="1">Putative secreted protein</fullName>
    </submittedName>
</protein>
<organism evidence="1">
    <name type="scientific">Anopheles marajoara</name>
    <dbReference type="NCBI Taxonomy" id="58244"/>
    <lineage>
        <taxon>Eukaryota</taxon>
        <taxon>Metazoa</taxon>
        <taxon>Ecdysozoa</taxon>
        <taxon>Arthropoda</taxon>
        <taxon>Hexapoda</taxon>
        <taxon>Insecta</taxon>
        <taxon>Pterygota</taxon>
        <taxon>Neoptera</taxon>
        <taxon>Endopterygota</taxon>
        <taxon>Diptera</taxon>
        <taxon>Nematocera</taxon>
        <taxon>Culicoidea</taxon>
        <taxon>Culicidae</taxon>
        <taxon>Anophelinae</taxon>
        <taxon>Anopheles</taxon>
    </lineage>
</organism>
<dbReference type="EMBL" id="GGFJ01013749">
    <property type="protein sequence ID" value="MBW62890.1"/>
    <property type="molecule type" value="Transcribed_RNA"/>
</dbReference>
<dbReference type="AlphaFoldDB" id="A0A2M4CC33"/>
<sequence length="78" mass="9283">MYIYRCMYTCIYIISLLFSPAINSARHSRPFRKLCSVSAPFLVVVQGRRQWPRRPVFSLLLSEREDRYIRLALLLALF</sequence>